<name>A0A656Z5Z6_BRUAN</name>
<feature type="domain" description="SPOR" evidence="1">
    <location>
        <begin position="22"/>
        <end position="106"/>
    </location>
</feature>
<dbReference type="InterPro" id="IPR007730">
    <property type="entry name" value="SPOR-like_dom"/>
</dbReference>
<dbReference type="PROSITE" id="PS51724">
    <property type="entry name" value="SPOR"/>
    <property type="match status" value="1"/>
</dbReference>
<gene>
    <name evidence="2" type="ORF">AB664_37515</name>
</gene>
<comment type="caution">
    <text evidence="2">The sequence shown here is derived from an EMBL/GenBank/DDBJ whole genome shotgun (WGS) entry which is preliminary data.</text>
</comment>
<accession>A0A656Z5Z6</accession>
<proteinExistence type="predicted"/>
<dbReference type="SUPFAM" id="SSF110997">
    <property type="entry name" value="Sporulation related repeat"/>
    <property type="match status" value="1"/>
</dbReference>
<evidence type="ECO:0000259" key="1">
    <source>
        <dbReference type="PROSITE" id="PS51724"/>
    </source>
</evidence>
<dbReference type="InterPro" id="IPR036680">
    <property type="entry name" value="SPOR-like_sf"/>
</dbReference>
<dbReference type="GO" id="GO:0042834">
    <property type="term" value="F:peptidoglycan binding"/>
    <property type="evidence" value="ECO:0007669"/>
    <property type="project" value="InterPro"/>
</dbReference>
<dbReference type="EMBL" id="LUAY01003853">
    <property type="protein sequence ID" value="KYB45591.1"/>
    <property type="molecule type" value="Genomic_DNA"/>
</dbReference>
<organism evidence="2">
    <name type="scientific">Brucella anthropi</name>
    <name type="common">Ochrobactrum anthropi</name>
    <dbReference type="NCBI Taxonomy" id="529"/>
    <lineage>
        <taxon>Bacteria</taxon>
        <taxon>Pseudomonadati</taxon>
        <taxon>Pseudomonadota</taxon>
        <taxon>Alphaproteobacteria</taxon>
        <taxon>Hyphomicrobiales</taxon>
        <taxon>Brucellaceae</taxon>
        <taxon>Brucella/Ochrobactrum group</taxon>
        <taxon>Brucella</taxon>
    </lineage>
</organism>
<dbReference type="Pfam" id="PF05036">
    <property type="entry name" value="SPOR"/>
    <property type="match status" value="1"/>
</dbReference>
<protein>
    <recommendedName>
        <fullName evidence="1">SPOR domain-containing protein</fullName>
    </recommendedName>
</protein>
<sequence>MGNVPQRTQAQAPAAAPQVASAAGAGGYFIQIASQPSAELAQKSYANMAQRYGSVIGGRAVDIKRADIPNKGTYYRVRVQAGSKDDASALCGLLKTAGGSCFVRSKRFRL</sequence>
<dbReference type="Gene3D" id="3.30.70.1070">
    <property type="entry name" value="Sporulation related repeat"/>
    <property type="match status" value="1"/>
</dbReference>
<dbReference type="AlphaFoldDB" id="A0A656Z5Z6"/>
<reference evidence="2" key="1">
    <citation type="submission" date="2016-02" db="EMBL/GenBank/DDBJ databases">
        <title>Genomic sequences of Ochrobactrum anthropi.</title>
        <authorList>
            <person name="Chudasama K.S."/>
            <person name="Thaker V.S."/>
        </authorList>
    </citation>
    <scope>NUCLEOTIDE SEQUENCE [LARGE SCALE GENOMIC DNA]</scope>
    <source>
        <strain evidence="2">SUBG007</strain>
    </source>
</reference>
<evidence type="ECO:0000313" key="2">
    <source>
        <dbReference type="EMBL" id="KYB45591.1"/>
    </source>
</evidence>